<sequence length="81" mass="9440">MDWIKKIIEIKEKLSDNGYRNSLDKITNAQMIFGTTGEMYLEVMNVLLIIKQTNLPELVLIEKDIDELLKYGNDIGYFVLE</sequence>
<evidence type="ECO:0000313" key="2">
    <source>
        <dbReference type="Proteomes" id="UP000184020"/>
    </source>
</evidence>
<keyword evidence="2" id="KW-1185">Reference proteome</keyword>
<organism evidence="1 2">
    <name type="scientific">Flavobacterium micromati</name>
    <dbReference type="NCBI Taxonomy" id="229205"/>
    <lineage>
        <taxon>Bacteria</taxon>
        <taxon>Pseudomonadati</taxon>
        <taxon>Bacteroidota</taxon>
        <taxon>Flavobacteriia</taxon>
        <taxon>Flavobacteriales</taxon>
        <taxon>Flavobacteriaceae</taxon>
        <taxon>Flavobacterium</taxon>
    </lineage>
</organism>
<dbReference type="Proteomes" id="UP000184020">
    <property type="component" value="Unassembled WGS sequence"/>
</dbReference>
<dbReference type="RefSeq" id="WP_073019369.1">
    <property type="nucleotide sequence ID" value="NZ_FQWF01000007.1"/>
</dbReference>
<protein>
    <submittedName>
        <fullName evidence="1">Uncharacterized protein</fullName>
    </submittedName>
</protein>
<evidence type="ECO:0000313" key="1">
    <source>
        <dbReference type="EMBL" id="SHG56728.1"/>
    </source>
</evidence>
<accession>A0A1M5KVD2</accession>
<dbReference type="AlphaFoldDB" id="A0A1M5KVD2"/>
<name>A0A1M5KVD2_9FLAO</name>
<proteinExistence type="predicted"/>
<dbReference type="EMBL" id="FQWF01000007">
    <property type="protein sequence ID" value="SHG56728.1"/>
    <property type="molecule type" value="Genomic_DNA"/>
</dbReference>
<reference evidence="2" key="1">
    <citation type="submission" date="2016-11" db="EMBL/GenBank/DDBJ databases">
        <authorList>
            <person name="Varghese N."/>
            <person name="Submissions S."/>
        </authorList>
    </citation>
    <scope>NUCLEOTIDE SEQUENCE [LARGE SCALE GENOMIC DNA]</scope>
    <source>
        <strain evidence="2">DSM 17659</strain>
    </source>
</reference>
<gene>
    <name evidence="1" type="ORF">SAMN05444372_107104</name>
</gene>